<name>A0A928YR81_9SPHI</name>
<keyword evidence="2" id="KW-1185">Reference proteome</keyword>
<dbReference type="InterPro" id="IPR041662">
    <property type="entry name" value="SusD-like_2"/>
</dbReference>
<accession>A0A928YR81</accession>
<gene>
    <name evidence="1" type="ORF">C4F49_05270</name>
</gene>
<dbReference type="PROSITE" id="PS51257">
    <property type="entry name" value="PROKAR_LIPOPROTEIN"/>
    <property type="match status" value="1"/>
</dbReference>
<dbReference type="EMBL" id="PRDK01000003">
    <property type="protein sequence ID" value="MBE8713083.1"/>
    <property type="molecule type" value="Genomic_DNA"/>
</dbReference>
<dbReference type="Pfam" id="PF12771">
    <property type="entry name" value="SusD-like_2"/>
    <property type="match status" value="1"/>
</dbReference>
<dbReference type="InterPro" id="IPR011990">
    <property type="entry name" value="TPR-like_helical_dom_sf"/>
</dbReference>
<comment type="caution">
    <text evidence="1">The sequence shown here is derived from an EMBL/GenBank/DDBJ whole genome shotgun (WGS) entry which is preliminary data.</text>
</comment>
<protein>
    <submittedName>
        <fullName evidence="1">SusD/RagB family nutrient-binding outer membrane lipoprotein</fullName>
    </submittedName>
</protein>
<proteinExistence type="predicted"/>
<dbReference type="SUPFAM" id="SSF48452">
    <property type="entry name" value="TPR-like"/>
    <property type="match status" value="1"/>
</dbReference>
<keyword evidence="1" id="KW-0449">Lipoprotein</keyword>
<evidence type="ECO:0000313" key="1">
    <source>
        <dbReference type="EMBL" id="MBE8713083.1"/>
    </source>
</evidence>
<evidence type="ECO:0000313" key="2">
    <source>
        <dbReference type="Proteomes" id="UP000616201"/>
    </source>
</evidence>
<dbReference type="Proteomes" id="UP000616201">
    <property type="component" value="Unassembled WGS sequence"/>
</dbReference>
<dbReference type="Gene3D" id="1.25.40.390">
    <property type="match status" value="1"/>
</dbReference>
<sequence length="526" mass="60103">MKTKYLWISAFCIASLFSSCKKYLDINTNPSYPQDVKAELLIAPIIYQMANGYMQDSRMMNKFTQNLLGASTDLSSFIWERHGYPVESDVGGVMWRMVYYDHGHNLRLMIEDGIKNEKYEYAAIGYAIKAWGYQMLTDYHGPVILDDALNQDLLKFTYQEQDEVYAKVREWCDSSLFYLAKESPLNYSANLNSVKGDNLYRGNKDRWRKFIYGLKAMQYGRLVNKAAYKTNYADSIIKYVDLSFASTADDAGVKFAGTNSSNSNVVSAEFGFYTSVYYNRAGLPVLRYLTGGLRGDPIEDSKESIDPRLSRMLNFRPLDSIYVAGTPLVSNTTVPNILGVINVNNEYPGKYIFKKAQDFPIMTYAQLQLIKAEAAFIKDDKATAYEAYIRAIAGHMDFVNKYAQAGNSGETAITQADVTAYLSSDEIPQTAADLTLADIMGQKYIVQWGYGALEQWSDIRKYNYDPLVFRQFVQLQASQLEYQKYSYRVRPRYNSEFIWNSAELEKWGGLEPDYVTKPVWFVLSDN</sequence>
<dbReference type="AlphaFoldDB" id="A0A928YR81"/>
<organism evidence="1 2">
    <name type="scientific">Sphingobacterium hungaricum</name>
    <dbReference type="NCBI Taxonomy" id="2082723"/>
    <lineage>
        <taxon>Bacteria</taxon>
        <taxon>Pseudomonadati</taxon>
        <taxon>Bacteroidota</taxon>
        <taxon>Sphingobacteriia</taxon>
        <taxon>Sphingobacteriales</taxon>
        <taxon>Sphingobacteriaceae</taxon>
        <taxon>Sphingobacterium</taxon>
    </lineage>
</organism>
<reference evidence="1" key="1">
    <citation type="submission" date="2018-02" db="EMBL/GenBank/DDBJ databases">
        <authorList>
            <person name="Vasarhelyi B.M."/>
            <person name="Deshmukh S."/>
            <person name="Balint B."/>
            <person name="Kukolya J."/>
        </authorList>
    </citation>
    <scope>NUCLEOTIDE SEQUENCE</scope>
    <source>
        <strain evidence="1">KB22</strain>
    </source>
</reference>
<dbReference type="RefSeq" id="WP_196935656.1">
    <property type="nucleotide sequence ID" value="NZ_MU158698.1"/>
</dbReference>